<sequence>MSRSVLSFLPWAIALNSFHPSEPLESFADLMGFYRDALPKLRPGNFEKIKSNDPAKAAQIDGLIMALLLVDGLLCARADHQANKPLRLPVNELAEYRVDANHFEQQTVDFAWRRLCERYIRRSRDLLQAAAVLGKPWLSGMTYRLCIARTEQVLREIQVDPAITYAGGRSPKLMDRLTAMTRILWRTLTGRR</sequence>
<organism evidence="1 2">
    <name type="scientific">Halothiobacillus neapolitanus (strain ATCC 23641 / DSM 15147 / CIP 104769 / NCIMB 8539 / c2)</name>
    <name type="common">Thiobacillus neapolitanus</name>
    <dbReference type="NCBI Taxonomy" id="555778"/>
    <lineage>
        <taxon>Bacteria</taxon>
        <taxon>Pseudomonadati</taxon>
        <taxon>Pseudomonadota</taxon>
        <taxon>Gammaproteobacteria</taxon>
        <taxon>Chromatiales</taxon>
        <taxon>Halothiobacillaceae</taxon>
        <taxon>Halothiobacillus</taxon>
    </lineage>
</organism>
<evidence type="ECO:0000313" key="1">
    <source>
        <dbReference type="EMBL" id="ACX96183.1"/>
    </source>
</evidence>
<dbReference type="HOGENOM" id="CLU_1413411_0_0_6"/>
<keyword evidence="2" id="KW-1185">Reference proteome</keyword>
<dbReference type="OrthoDB" id="5801486at2"/>
<evidence type="ECO:0000313" key="2">
    <source>
        <dbReference type="Proteomes" id="UP000009102"/>
    </source>
</evidence>
<dbReference type="EMBL" id="CP001801">
    <property type="protein sequence ID" value="ACX96183.1"/>
    <property type="molecule type" value="Genomic_DNA"/>
</dbReference>
<name>D0L0G0_HALNC</name>
<proteinExistence type="predicted"/>
<accession>D0L0G0</accession>
<gene>
    <name evidence="1" type="ordered locus">Hneap_1349</name>
</gene>
<dbReference type="STRING" id="555778.Hneap_1349"/>
<dbReference type="AlphaFoldDB" id="D0L0G0"/>
<dbReference type="Proteomes" id="UP000009102">
    <property type="component" value="Chromosome"/>
</dbReference>
<dbReference type="RefSeq" id="WP_012824217.1">
    <property type="nucleotide sequence ID" value="NC_013422.1"/>
</dbReference>
<protein>
    <recommendedName>
        <fullName evidence="3">Squalene/phytoene synthase</fullName>
    </recommendedName>
</protein>
<evidence type="ECO:0008006" key="3">
    <source>
        <dbReference type="Google" id="ProtNLM"/>
    </source>
</evidence>
<reference evidence="1 2" key="1">
    <citation type="submission" date="2009-10" db="EMBL/GenBank/DDBJ databases">
        <title>Complete sequence of Halothiobacillus neapolitanus c2.</title>
        <authorList>
            <consortium name="US DOE Joint Genome Institute"/>
            <person name="Lucas S."/>
            <person name="Copeland A."/>
            <person name="Lapidus A."/>
            <person name="Glavina del Rio T."/>
            <person name="Tice H."/>
            <person name="Bruce D."/>
            <person name="Goodwin L."/>
            <person name="Pitluck S."/>
            <person name="Davenport K."/>
            <person name="Brettin T."/>
            <person name="Detter J.C."/>
            <person name="Han C."/>
            <person name="Tapia R."/>
            <person name="Larimer F."/>
            <person name="Land M."/>
            <person name="Hauser L."/>
            <person name="Kyrpides N."/>
            <person name="Mikhailova N."/>
            <person name="Kerfeld C."/>
            <person name="Cannon G."/>
            <person name="Heinhort S."/>
        </authorList>
    </citation>
    <scope>NUCLEOTIDE SEQUENCE [LARGE SCALE GENOMIC DNA]</scope>
    <source>
        <strain evidence="2">ATCC 23641 / c2</strain>
    </source>
</reference>
<dbReference type="KEGG" id="hna:Hneap_1349"/>